<name>A0ABU9B9L6_9BURK</name>
<sequence length="404" mass="42626">MTLPVPTTALTPAAPTAAAPVLISVGTRPEIIKMAPLHAALKARGMAVSWVHTGQHREMADTLYDFFGIRPEHEIALDRRDNTLAHLNGQLLEGLSALYARLKPAAVLVHGDTTSTLASAQAAFYNQVPIGHVEAGLRTGNAREPFPEEKNRELTARLAQWHFAPTAGAAGNLRREGLAETAVHVVGNTAVDAALQTCARLDALMADGAAVLPAALDAFRRRLDAAATARLITVTAHRRENWDGGIASAARAVARLLATHPDLHVVWPVHGNPAVSQTVRGVLGALPPAQAERLLLCEPLDYPALLWCLRRSVLALTDSGGIQEEGAALSTPVLVLRNTTERPELIEAGAGALVGTDEAQVLAEVSRLLGDAAALQAMRDAVNPFGDGHTAERVAALLQHDLGG</sequence>
<dbReference type="RefSeq" id="WP_341373235.1">
    <property type="nucleotide sequence ID" value="NZ_JBBUTF010000004.1"/>
</dbReference>
<evidence type="ECO:0000256" key="4">
    <source>
        <dbReference type="ARBA" id="ARBA00038858"/>
    </source>
</evidence>
<dbReference type="EC" id="5.1.3.14" evidence="4"/>
<dbReference type="GO" id="GO:0008761">
    <property type="term" value="F:UDP-N-acetylglucosamine 2-epimerase activity"/>
    <property type="evidence" value="ECO:0007669"/>
    <property type="project" value="UniProtKB-EC"/>
</dbReference>
<dbReference type="Gene3D" id="3.40.50.2000">
    <property type="entry name" value="Glycogen Phosphorylase B"/>
    <property type="match status" value="2"/>
</dbReference>
<dbReference type="EMBL" id="JBBUTF010000004">
    <property type="protein sequence ID" value="MEK8025460.1"/>
    <property type="molecule type" value="Genomic_DNA"/>
</dbReference>
<dbReference type="PANTHER" id="PTHR43174:SF2">
    <property type="entry name" value="UDP-N-ACETYLGLUCOSAMINE 2-EPIMERASE"/>
    <property type="match status" value="1"/>
</dbReference>
<dbReference type="Pfam" id="PF02350">
    <property type="entry name" value="Epimerase_2"/>
    <property type="match status" value="1"/>
</dbReference>
<comment type="caution">
    <text evidence="7">The sequence shown here is derived from an EMBL/GenBank/DDBJ whole genome shotgun (WGS) entry which is preliminary data.</text>
</comment>
<evidence type="ECO:0000256" key="2">
    <source>
        <dbReference type="ARBA" id="ARBA00036080"/>
    </source>
</evidence>
<dbReference type="SUPFAM" id="SSF53756">
    <property type="entry name" value="UDP-Glycosyltransferase/glycogen phosphorylase"/>
    <property type="match status" value="1"/>
</dbReference>
<proteinExistence type="inferred from homology"/>
<accession>A0ABU9B9L6</accession>
<dbReference type="Proteomes" id="UP001368500">
    <property type="component" value="Unassembled WGS sequence"/>
</dbReference>
<evidence type="ECO:0000313" key="7">
    <source>
        <dbReference type="EMBL" id="MEK8025460.1"/>
    </source>
</evidence>
<keyword evidence="1 5" id="KW-0413">Isomerase</keyword>
<evidence type="ECO:0000256" key="5">
    <source>
        <dbReference type="RuleBase" id="RU003513"/>
    </source>
</evidence>
<comment type="catalytic activity">
    <reaction evidence="2">
        <text>UDP-N-acetyl-alpha-D-glucosamine = UDP-N-acetyl-alpha-D-mannosamine</text>
        <dbReference type="Rhea" id="RHEA:17213"/>
        <dbReference type="ChEBI" id="CHEBI:57705"/>
        <dbReference type="ChEBI" id="CHEBI:68623"/>
        <dbReference type="EC" id="5.1.3.14"/>
    </reaction>
</comment>
<dbReference type="PANTHER" id="PTHR43174">
    <property type="entry name" value="UDP-N-ACETYLGLUCOSAMINE 2-EPIMERASE"/>
    <property type="match status" value="1"/>
</dbReference>
<organism evidence="7 8">
    <name type="scientific">Pseudaquabacterium rugosum</name>
    <dbReference type="NCBI Taxonomy" id="2984194"/>
    <lineage>
        <taxon>Bacteria</taxon>
        <taxon>Pseudomonadati</taxon>
        <taxon>Pseudomonadota</taxon>
        <taxon>Betaproteobacteria</taxon>
        <taxon>Burkholderiales</taxon>
        <taxon>Sphaerotilaceae</taxon>
        <taxon>Pseudaquabacterium</taxon>
    </lineage>
</organism>
<evidence type="ECO:0000313" key="8">
    <source>
        <dbReference type="Proteomes" id="UP001368500"/>
    </source>
</evidence>
<dbReference type="CDD" id="cd03786">
    <property type="entry name" value="GTB_UDP-GlcNAc_2-Epimerase"/>
    <property type="match status" value="1"/>
</dbReference>
<reference evidence="7 8" key="1">
    <citation type="submission" date="2024-04" db="EMBL/GenBank/DDBJ databases">
        <title>Novel species of the genus Ideonella isolated from streams.</title>
        <authorList>
            <person name="Lu H."/>
        </authorList>
    </citation>
    <scope>NUCLEOTIDE SEQUENCE [LARGE SCALE GENOMIC DNA]</scope>
    <source>
        <strain evidence="7 8">BYS139W</strain>
    </source>
</reference>
<dbReference type="NCBIfam" id="TIGR00236">
    <property type="entry name" value="wecB"/>
    <property type="match status" value="1"/>
</dbReference>
<gene>
    <name evidence="7" type="primary">wecB</name>
    <name evidence="7" type="ORF">AACH11_05745</name>
</gene>
<keyword evidence="8" id="KW-1185">Reference proteome</keyword>
<protein>
    <recommendedName>
        <fullName evidence="4">UDP-N-acetylglucosamine 2-epimerase (non-hydrolyzing)</fullName>
        <ecNumber evidence="4">5.1.3.14</ecNumber>
    </recommendedName>
</protein>
<comment type="similarity">
    <text evidence="3 5">Belongs to the UDP-N-acetylglucosamine 2-epimerase family.</text>
</comment>
<evidence type="ECO:0000256" key="3">
    <source>
        <dbReference type="ARBA" id="ARBA00038209"/>
    </source>
</evidence>
<evidence type="ECO:0000256" key="1">
    <source>
        <dbReference type="ARBA" id="ARBA00023235"/>
    </source>
</evidence>
<evidence type="ECO:0000259" key="6">
    <source>
        <dbReference type="Pfam" id="PF02350"/>
    </source>
</evidence>
<dbReference type="InterPro" id="IPR029767">
    <property type="entry name" value="WecB-like"/>
</dbReference>
<feature type="domain" description="UDP-N-acetylglucosamine 2-epimerase" evidence="6">
    <location>
        <begin position="41"/>
        <end position="398"/>
    </location>
</feature>
<dbReference type="InterPro" id="IPR003331">
    <property type="entry name" value="UDP_GlcNAc_Epimerase_2_dom"/>
</dbReference>